<feature type="signal peptide" evidence="2">
    <location>
        <begin position="1"/>
        <end position="19"/>
    </location>
</feature>
<protein>
    <submittedName>
        <fullName evidence="3">Uncharacterized protein</fullName>
    </submittedName>
</protein>
<evidence type="ECO:0000313" key="3">
    <source>
        <dbReference type="EMBL" id="KAF5231076.1"/>
    </source>
</evidence>
<feature type="region of interest" description="Disordered" evidence="1">
    <location>
        <begin position="53"/>
        <end position="140"/>
    </location>
</feature>
<gene>
    <name evidence="3" type="ORF">FANTH_13556</name>
</gene>
<dbReference type="EMBL" id="JABEVY010000492">
    <property type="protein sequence ID" value="KAF5231076.1"/>
    <property type="molecule type" value="Genomic_DNA"/>
</dbReference>
<sequence>MKSWSTLFVYSLLFAGVSATNEMSSDCVATHLLPVITTSASALILTDLMPEATSAAPAPGSDKLPEPHSGSGPGAGNDPASIPSQANPHNTSPASVEPIAHGGIPVESGEGSGYVKPTGAAATPSSSTHPDYTSGAPNEGASKTGRAVFVALSLALIIQSAGSV</sequence>
<dbReference type="AlphaFoldDB" id="A0A8H4YN52"/>
<evidence type="ECO:0000256" key="1">
    <source>
        <dbReference type="SAM" id="MobiDB-lite"/>
    </source>
</evidence>
<keyword evidence="2" id="KW-0732">Signal</keyword>
<feature type="compositionally biased region" description="Polar residues" evidence="1">
    <location>
        <begin position="82"/>
        <end position="94"/>
    </location>
</feature>
<accession>A0A8H4YN52</accession>
<feature type="chain" id="PRO_5034617497" evidence="2">
    <location>
        <begin position="20"/>
        <end position="164"/>
    </location>
</feature>
<comment type="caution">
    <text evidence="3">The sequence shown here is derived from an EMBL/GenBank/DDBJ whole genome shotgun (WGS) entry which is preliminary data.</text>
</comment>
<organism evidence="3 4">
    <name type="scientific">Fusarium anthophilum</name>
    <dbReference type="NCBI Taxonomy" id="48485"/>
    <lineage>
        <taxon>Eukaryota</taxon>
        <taxon>Fungi</taxon>
        <taxon>Dikarya</taxon>
        <taxon>Ascomycota</taxon>
        <taxon>Pezizomycotina</taxon>
        <taxon>Sordariomycetes</taxon>
        <taxon>Hypocreomycetidae</taxon>
        <taxon>Hypocreales</taxon>
        <taxon>Nectriaceae</taxon>
        <taxon>Fusarium</taxon>
        <taxon>Fusarium fujikuroi species complex</taxon>
    </lineage>
</organism>
<reference evidence="3 4" key="1">
    <citation type="journal article" date="2020" name="BMC Genomics">
        <title>Correction to: Identification and distribution of gene clusters required for synthesis of sphingolipid metabolism inhibitors in diverse species of the filamentous fungus Fusarium.</title>
        <authorList>
            <person name="Kim H.S."/>
            <person name="Lohmar J.M."/>
            <person name="Busman M."/>
            <person name="Brown D.W."/>
            <person name="Naumann T.A."/>
            <person name="Divon H.H."/>
            <person name="Lysoe E."/>
            <person name="Uhlig S."/>
            <person name="Proctor R.H."/>
        </authorList>
    </citation>
    <scope>NUCLEOTIDE SEQUENCE [LARGE SCALE GENOMIC DNA]</scope>
    <source>
        <strain evidence="3 4">NRRL 25214</strain>
    </source>
</reference>
<keyword evidence="4" id="KW-1185">Reference proteome</keyword>
<evidence type="ECO:0000256" key="2">
    <source>
        <dbReference type="SAM" id="SignalP"/>
    </source>
</evidence>
<evidence type="ECO:0000313" key="4">
    <source>
        <dbReference type="Proteomes" id="UP000573603"/>
    </source>
</evidence>
<dbReference type="Proteomes" id="UP000573603">
    <property type="component" value="Unassembled WGS sequence"/>
</dbReference>
<name>A0A8H4YN52_9HYPO</name>
<proteinExistence type="predicted"/>